<protein>
    <submittedName>
        <fullName evidence="1">Uncharacterized protein</fullName>
    </submittedName>
</protein>
<dbReference type="Proteomes" id="UP000230673">
    <property type="component" value="Unassembled WGS sequence"/>
</dbReference>
<dbReference type="AlphaFoldDB" id="A0A2M7BVZ2"/>
<reference evidence="2" key="1">
    <citation type="submission" date="2017-09" db="EMBL/GenBank/DDBJ databases">
        <title>Depth-based differentiation of microbial function through sediment-hosted aquifers and enrichment of novel symbionts in the deep terrestrial subsurface.</title>
        <authorList>
            <person name="Probst A.J."/>
            <person name="Ladd B."/>
            <person name="Jarett J.K."/>
            <person name="Geller-Mcgrath D.E."/>
            <person name="Sieber C.M.K."/>
            <person name="Emerson J.B."/>
            <person name="Anantharaman K."/>
            <person name="Thomas B.C."/>
            <person name="Malmstrom R."/>
            <person name="Stieglmeier M."/>
            <person name="Klingl A."/>
            <person name="Woyke T."/>
            <person name="Ryan C.M."/>
            <person name="Banfield J.F."/>
        </authorList>
    </citation>
    <scope>NUCLEOTIDE SEQUENCE [LARGE SCALE GENOMIC DNA]</scope>
</reference>
<dbReference type="InterPro" id="IPR035383">
    <property type="entry name" value="MauJ"/>
</dbReference>
<organism evidence="1 2">
    <name type="scientific">Candidatus Roizmanbacteria bacterium CG03_land_8_20_14_0_80_35_26</name>
    <dbReference type="NCBI Taxonomy" id="1974845"/>
    <lineage>
        <taxon>Bacteria</taxon>
        <taxon>Candidatus Roizmaniibacteriota</taxon>
    </lineage>
</organism>
<accession>A0A2M7BVZ2</accession>
<evidence type="ECO:0000313" key="1">
    <source>
        <dbReference type="EMBL" id="PIV10737.1"/>
    </source>
</evidence>
<proteinExistence type="predicted"/>
<gene>
    <name evidence="1" type="ORF">COS50_03910</name>
</gene>
<evidence type="ECO:0000313" key="2">
    <source>
        <dbReference type="Proteomes" id="UP000230673"/>
    </source>
</evidence>
<name>A0A2M7BVZ2_9BACT</name>
<sequence length="316" mass="36266">MKNQDNLSYKTKKPDVSSWQELTIVPVMKDGESGKPQGSPGKYDIVFTFGNPGKLFVNNSVNPVQSTDGETKIKARYPNSDPKTTINHLVIDIKTENQESLKYKIRLNKDGNIGNVIVEDVVADSFRNVFVKAYKYLAPLLSLLTYNSDTPIFIKKVDITEKRTQILRYIFLSEENEKPLNIEKNPQLTEEQRGLLALYREALNSITSPFYQLFCFYRIIEGVYAIRGKIASKGQKVTRPEEKLPIDSDFIHKGKKFSEIRRIVEAEFRDALAHFSIEEKGILSRSPDNLTDWYECLVILSELRYIAKQLISNELK</sequence>
<comment type="caution">
    <text evidence="1">The sequence shown here is derived from an EMBL/GenBank/DDBJ whole genome shotgun (WGS) entry which is preliminary data.</text>
</comment>
<dbReference type="Pfam" id="PF17419">
    <property type="entry name" value="MauJ"/>
    <property type="match status" value="1"/>
</dbReference>
<dbReference type="EMBL" id="PEUY01000056">
    <property type="protein sequence ID" value="PIV10737.1"/>
    <property type="molecule type" value="Genomic_DNA"/>
</dbReference>